<dbReference type="Gene3D" id="1.20.1600.10">
    <property type="entry name" value="Outer membrane efflux proteins (OEP)"/>
    <property type="match status" value="1"/>
</dbReference>
<keyword evidence="2" id="KW-0449">Lipoprotein</keyword>
<comment type="caution">
    <text evidence="5">The sequence shown here is derived from an EMBL/GenBank/DDBJ whole genome shotgun (WGS) entry which is preliminary data.</text>
</comment>
<evidence type="ECO:0000313" key="6">
    <source>
        <dbReference type="Proteomes" id="UP000712673"/>
    </source>
</evidence>
<dbReference type="AlphaFoldDB" id="A0A938B0B6"/>
<evidence type="ECO:0000256" key="2">
    <source>
        <dbReference type="RuleBase" id="RU362097"/>
    </source>
</evidence>
<evidence type="ECO:0000256" key="1">
    <source>
        <dbReference type="ARBA" id="ARBA00007613"/>
    </source>
</evidence>
<dbReference type="InterPro" id="IPR003423">
    <property type="entry name" value="OMP_efflux"/>
</dbReference>
<dbReference type="PANTHER" id="PTHR30203:SF33">
    <property type="entry name" value="BLR4455 PROTEIN"/>
    <property type="match status" value="1"/>
</dbReference>
<organism evidence="5 6">
    <name type="scientific">Tectimicrobiota bacterium</name>
    <dbReference type="NCBI Taxonomy" id="2528274"/>
    <lineage>
        <taxon>Bacteria</taxon>
        <taxon>Pseudomonadati</taxon>
        <taxon>Nitrospinota/Tectimicrobiota group</taxon>
        <taxon>Candidatus Tectimicrobiota</taxon>
    </lineage>
</organism>
<feature type="region of interest" description="Disordered" evidence="4">
    <location>
        <begin position="121"/>
        <end position="145"/>
    </location>
</feature>
<name>A0A938B0B6_UNCTE</name>
<feature type="coiled-coil region" evidence="3">
    <location>
        <begin position="79"/>
        <end position="113"/>
    </location>
</feature>
<evidence type="ECO:0000256" key="3">
    <source>
        <dbReference type="SAM" id="Coils"/>
    </source>
</evidence>
<comment type="subcellular location">
    <subcellularLocation>
        <location evidence="2">Cell membrane</location>
        <topology evidence="2">Lipid-anchor</topology>
    </subcellularLocation>
</comment>
<sequence>MTRPSRLRPYGLPSMIGLLAGLAACAVGPKYVPPTPPVPPAYKEAPPASFQVMDGWKLAEPRDDIPRGSWWTLFQDPQLHALHEQIDVSNQTLAAAEAQLRGARAAINVARAATFPTVTGTVTATGTRPSLNRSASGSSSASSPRANYQLPLDVAYEFDVWGRIRSTIDANMATAQASAADLESLRLSLHAELATNYFVARGLDAQKQLLELTIAAFERALELTTNRYNQGVASQIEVLQARTQLENTRAQAIDLGVQRSQVEHAIAILLGKPPAEFTLPPATMAIQPPAIPLGLPSELLERRPDIAAAERRVAAANAQIGVARAAFYPTVTLRSSVGFESSSLTNLFSWPSVLWSLGASLVEIAFDGGRREALTAQAQAAYEATVANYRQTVLIAFQNVEDQLAVLRILEAEAQQQDKAVQTAGAVLTLALNRYKGGITTYLEVITAQSAALAAARTAIDLTTRRLTASVLLIKALGGGWTPPDTAPIDPIAKVR</sequence>
<dbReference type="NCBIfam" id="TIGR01845">
    <property type="entry name" value="outer_NodT"/>
    <property type="match status" value="1"/>
</dbReference>
<dbReference type="GO" id="GO:0005886">
    <property type="term" value="C:plasma membrane"/>
    <property type="evidence" value="ECO:0007669"/>
    <property type="project" value="UniProtKB-SubCell"/>
</dbReference>
<keyword evidence="2" id="KW-0812">Transmembrane</keyword>
<dbReference type="Gene3D" id="2.20.200.10">
    <property type="entry name" value="Outer membrane efflux proteins (OEP)"/>
    <property type="match status" value="1"/>
</dbReference>
<dbReference type="SUPFAM" id="SSF56954">
    <property type="entry name" value="Outer membrane efflux proteins (OEP)"/>
    <property type="match status" value="1"/>
</dbReference>
<evidence type="ECO:0000256" key="4">
    <source>
        <dbReference type="SAM" id="MobiDB-lite"/>
    </source>
</evidence>
<keyword evidence="2" id="KW-0472">Membrane</keyword>
<keyword evidence="3" id="KW-0175">Coiled coil</keyword>
<comment type="similarity">
    <text evidence="1 2">Belongs to the outer membrane factor (OMF) (TC 1.B.17) family.</text>
</comment>
<protein>
    <submittedName>
        <fullName evidence="5">Efflux transporter outer membrane subunit</fullName>
    </submittedName>
</protein>
<keyword evidence="2" id="KW-1134">Transmembrane beta strand</keyword>
<reference evidence="5" key="1">
    <citation type="submission" date="2019-03" db="EMBL/GenBank/DDBJ databases">
        <title>Lake Tanganyika Metagenome-Assembled Genomes (MAGs).</title>
        <authorList>
            <person name="Tran P."/>
        </authorList>
    </citation>
    <scope>NUCLEOTIDE SEQUENCE</scope>
    <source>
        <strain evidence="5">K_DeepCast_65m_m2_066</strain>
    </source>
</reference>
<gene>
    <name evidence="5" type="ORF">FJZ47_07210</name>
</gene>
<evidence type="ECO:0000313" key="5">
    <source>
        <dbReference type="EMBL" id="MBM3223572.1"/>
    </source>
</evidence>
<dbReference type="PANTHER" id="PTHR30203">
    <property type="entry name" value="OUTER MEMBRANE CATION EFFLUX PROTEIN"/>
    <property type="match status" value="1"/>
</dbReference>
<keyword evidence="2" id="KW-0564">Palmitate</keyword>
<proteinExistence type="inferred from homology"/>
<dbReference type="GO" id="GO:0015562">
    <property type="term" value="F:efflux transmembrane transporter activity"/>
    <property type="evidence" value="ECO:0007669"/>
    <property type="project" value="InterPro"/>
</dbReference>
<dbReference type="EMBL" id="VGLS01000164">
    <property type="protein sequence ID" value="MBM3223572.1"/>
    <property type="molecule type" value="Genomic_DNA"/>
</dbReference>
<accession>A0A938B0B6</accession>
<dbReference type="PROSITE" id="PS51257">
    <property type="entry name" value="PROKAR_LIPOPROTEIN"/>
    <property type="match status" value="1"/>
</dbReference>
<dbReference type="InterPro" id="IPR010131">
    <property type="entry name" value="MdtP/NodT-like"/>
</dbReference>
<dbReference type="Proteomes" id="UP000712673">
    <property type="component" value="Unassembled WGS sequence"/>
</dbReference>
<dbReference type="Pfam" id="PF02321">
    <property type="entry name" value="OEP"/>
    <property type="match status" value="2"/>
</dbReference>